<evidence type="ECO:0000313" key="2">
    <source>
        <dbReference type="EMBL" id="GAA1974464.1"/>
    </source>
</evidence>
<protein>
    <submittedName>
        <fullName evidence="2">Uncharacterized protein</fullName>
    </submittedName>
</protein>
<proteinExistence type="predicted"/>
<evidence type="ECO:0000313" key="3">
    <source>
        <dbReference type="Proteomes" id="UP001501116"/>
    </source>
</evidence>
<comment type="caution">
    <text evidence="2">The sequence shown here is derived from an EMBL/GenBank/DDBJ whole genome shotgun (WGS) entry which is preliminary data.</text>
</comment>
<reference evidence="3" key="1">
    <citation type="journal article" date="2019" name="Int. J. Syst. Evol. Microbiol.">
        <title>The Global Catalogue of Microorganisms (GCM) 10K type strain sequencing project: providing services to taxonomists for standard genome sequencing and annotation.</title>
        <authorList>
            <consortium name="The Broad Institute Genomics Platform"/>
            <consortium name="The Broad Institute Genome Sequencing Center for Infectious Disease"/>
            <person name="Wu L."/>
            <person name="Ma J."/>
        </authorList>
    </citation>
    <scope>NUCLEOTIDE SEQUENCE [LARGE SCALE GENOMIC DNA]</scope>
    <source>
        <strain evidence="3">JCM 14545</strain>
    </source>
</reference>
<accession>A0ABP5D8K4</accession>
<dbReference type="EMBL" id="BAAANN010000025">
    <property type="protein sequence ID" value="GAA1974464.1"/>
    <property type="molecule type" value="Genomic_DNA"/>
</dbReference>
<feature type="region of interest" description="Disordered" evidence="1">
    <location>
        <begin position="127"/>
        <end position="157"/>
    </location>
</feature>
<sequence length="206" mass="21940">MGMGAEISGHDDRVQPGLAVMMRPELLVSGQRWRDGLERIEASAKSIKDVLAVIGPKHPAVQGIAAVQELLRDWREHFATIDADEPEQAQAIAAWEQTSAFVRDLYETEIKPYFFGGRRVVEDVDSSAGNAGGSAGAVSDLRHPARGTESAAGSSGGHTGALYSLDYTVCWPDGRVMLSLGGEGSSADVARMLRDAAETVERTTAS</sequence>
<gene>
    <name evidence="2" type="ORF">GCM10009754_56990</name>
</gene>
<keyword evidence="3" id="KW-1185">Reference proteome</keyword>
<dbReference type="Proteomes" id="UP001501116">
    <property type="component" value="Unassembled WGS sequence"/>
</dbReference>
<organism evidence="2 3">
    <name type="scientific">Amycolatopsis minnesotensis</name>
    <dbReference type="NCBI Taxonomy" id="337894"/>
    <lineage>
        <taxon>Bacteria</taxon>
        <taxon>Bacillati</taxon>
        <taxon>Actinomycetota</taxon>
        <taxon>Actinomycetes</taxon>
        <taxon>Pseudonocardiales</taxon>
        <taxon>Pseudonocardiaceae</taxon>
        <taxon>Amycolatopsis</taxon>
    </lineage>
</organism>
<name>A0ABP5D8K4_9PSEU</name>
<evidence type="ECO:0000256" key="1">
    <source>
        <dbReference type="SAM" id="MobiDB-lite"/>
    </source>
</evidence>